<feature type="region of interest" description="Disordered" evidence="12">
    <location>
        <begin position="447"/>
        <end position="466"/>
    </location>
</feature>
<evidence type="ECO:0000256" key="7">
    <source>
        <dbReference type="ARBA" id="ARBA00023077"/>
    </source>
</evidence>
<organism evidence="16 17">
    <name type="scientific">Candidatus Ignatzschineria merdigallinarum</name>
    <dbReference type="NCBI Taxonomy" id="2838621"/>
    <lineage>
        <taxon>Bacteria</taxon>
        <taxon>Pseudomonadati</taxon>
        <taxon>Pseudomonadota</taxon>
        <taxon>Gammaproteobacteria</taxon>
        <taxon>Cardiobacteriales</taxon>
        <taxon>Ignatzschineriaceae</taxon>
        <taxon>Ignatzschineria</taxon>
    </lineage>
</organism>
<dbReference type="InterPro" id="IPR036942">
    <property type="entry name" value="Beta-barrel_TonB_sf"/>
</dbReference>
<dbReference type="InterPro" id="IPR037066">
    <property type="entry name" value="Plug_dom_sf"/>
</dbReference>
<accession>A0A9D1Q6K1</accession>
<evidence type="ECO:0000256" key="12">
    <source>
        <dbReference type="SAM" id="MobiDB-lite"/>
    </source>
</evidence>
<dbReference type="GO" id="GO:0015344">
    <property type="term" value="F:siderophore uptake transmembrane transporter activity"/>
    <property type="evidence" value="ECO:0007669"/>
    <property type="project" value="TreeGrafter"/>
</dbReference>
<protein>
    <submittedName>
        <fullName evidence="16">TonB-dependent receptor</fullName>
    </submittedName>
</protein>
<evidence type="ECO:0000256" key="8">
    <source>
        <dbReference type="ARBA" id="ARBA00023136"/>
    </source>
</evidence>
<comment type="caution">
    <text evidence="16">The sequence shown here is derived from an EMBL/GenBank/DDBJ whole genome shotgun (WGS) entry which is preliminary data.</text>
</comment>
<evidence type="ECO:0000313" key="17">
    <source>
        <dbReference type="Proteomes" id="UP000823934"/>
    </source>
</evidence>
<feature type="domain" description="TonB-dependent receptor plug" evidence="15">
    <location>
        <begin position="64"/>
        <end position="173"/>
    </location>
</feature>
<dbReference type="Gene3D" id="2.170.130.10">
    <property type="entry name" value="TonB-dependent receptor, plug domain"/>
    <property type="match status" value="1"/>
</dbReference>
<proteinExistence type="inferred from homology"/>
<dbReference type="InterPro" id="IPR039426">
    <property type="entry name" value="TonB-dep_rcpt-like"/>
</dbReference>
<dbReference type="InterPro" id="IPR012910">
    <property type="entry name" value="Plug_dom"/>
</dbReference>
<feature type="chain" id="PRO_5038469875" evidence="13">
    <location>
        <begin position="26"/>
        <end position="685"/>
    </location>
</feature>
<dbReference type="Proteomes" id="UP000823934">
    <property type="component" value="Unassembled WGS sequence"/>
</dbReference>
<keyword evidence="2 10" id="KW-0813">Transport</keyword>
<dbReference type="GO" id="GO:0044718">
    <property type="term" value="P:siderophore transmembrane transport"/>
    <property type="evidence" value="ECO:0007669"/>
    <property type="project" value="TreeGrafter"/>
</dbReference>
<dbReference type="Pfam" id="PF00593">
    <property type="entry name" value="TonB_dep_Rec_b-barrel"/>
    <property type="match status" value="1"/>
</dbReference>
<feature type="domain" description="TonB-dependent receptor-like beta-barrel" evidence="14">
    <location>
        <begin position="242"/>
        <end position="658"/>
    </location>
</feature>
<keyword evidence="7 11" id="KW-0798">TonB box</keyword>
<evidence type="ECO:0000259" key="14">
    <source>
        <dbReference type="Pfam" id="PF00593"/>
    </source>
</evidence>
<reference evidence="16" key="2">
    <citation type="submission" date="2021-04" db="EMBL/GenBank/DDBJ databases">
        <authorList>
            <person name="Gilroy R."/>
        </authorList>
    </citation>
    <scope>NUCLEOTIDE SEQUENCE</scope>
    <source>
        <strain evidence="16">CHK160-9182</strain>
    </source>
</reference>
<feature type="signal peptide" evidence="13">
    <location>
        <begin position="1"/>
        <end position="25"/>
    </location>
</feature>
<evidence type="ECO:0000313" key="16">
    <source>
        <dbReference type="EMBL" id="HIW07029.1"/>
    </source>
</evidence>
<gene>
    <name evidence="16" type="ORF">H9889_06855</name>
</gene>
<dbReference type="CDD" id="cd01347">
    <property type="entry name" value="ligand_gated_channel"/>
    <property type="match status" value="1"/>
</dbReference>
<sequence length="685" mass="75575">MSAHSHFKKSILSTTLLLICSTGLALSQSASPLVEQEEEELVNTKPTIDLSKIVVTAGGFAQEVKDAPASISVVSKQDIQEAPFRDVTDALRDIPGVNVSGRGNSADISIRGMDPKYTLFMVDGKRQNSRESRPNGSEGFEQGWIPPLSAIERIEVVRGPMSSRYGSDAMGGVVNVITKKVSDKWGGSVRLESNIESESHTGNTQTAELYLNGPIISEKLGLQLYGKYSHRSEGKYYQNKTGNNIGGSAEDKMHNLGGKLTFVPAEGHTFELEVGTAVQRTIANIGKSIEKGLDADDTHKRDNQSIRYLGEHDYGITSDFMITHEKTDNKFRNINFKNLEASGNVIIPIGMHTITVGGQLRKETLNGDDNKVIDAPTKLTHKSQALFIEDEWWLLDNVSLTGGLRYDHDEDYGSNFTPRVYAVWNANDAITIKGGVSSGYSAPSLRETSPVWGQQTGGRGNQGDPYARGLIIGNPDLKPEKTLNYEIGMSFAPSDKLDTSITAFYTKFKDKIQIVDLHSKTPDVSYPGPDGRGYGFIQTRVNADRATSKGVELSVKWKPIDVLTLTGNYTWIDTEITKGQYKGEQFTQTPKHMLNIHADWQINAQTNVWTKLNYRGEETSLTRTGGPGDKYPGYTTFDLGGSYKVNRDTSIYAGVYNVTNKKIDDPNLNHTIDGRRYWIGINVDF</sequence>
<keyword evidence="9 10" id="KW-0998">Cell outer membrane</keyword>
<comment type="similarity">
    <text evidence="10 11">Belongs to the TonB-dependent receptor family.</text>
</comment>
<keyword evidence="5 13" id="KW-0732">Signal</keyword>
<evidence type="ECO:0000256" key="11">
    <source>
        <dbReference type="RuleBase" id="RU003357"/>
    </source>
</evidence>
<dbReference type="PANTHER" id="PTHR30069:SF53">
    <property type="entry name" value="COLICIN I RECEPTOR-RELATED"/>
    <property type="match status" value="1"/>
</dbReference>
<keyword evidence="16" id="KW-0675">Receptor</keyword>
<dbReference type="Gene3D" id="2.40.170.20">
    <property type="entry name" value="TonB-dependent receptor, beta-barrel domain"/>
    <property type="match status" value="1"/>
</dbReference>
<dbReference type="Pfam" id="PF07715">
    <property type="entry name" value="Plug"/>
    <property type="match status" value="1"/>
</dbReference>
<evidence type="ECO:0000259" key="15">
    <source>
        <dbReference type="Pfam" id="PF07715"/>
    </source>
</evidence>
<evidence type="ECO:0000256" key="4">
    <source>
        <dbReference type="ARBA" id="ARBA00022692"/>
    </source>
</evidence>
<keyword evidence="8 10" id="KW-0472">Membrane</keyword>
<evidence type="ECO:0000256" key="9">
    <source>
        <dbReference type="ARBA" id="ARBA00023237"/>
    </source>
</evidence>
<evidence type="ECO:0000256" key="3">
    <source>
        <dbReference type="ARBA" id="ARBA00022452"/>
    </source>
</evidence>
<name>A0A9D1Q6K1_9GAMM</name>
<evidence type="ECO:0000256" key="5">
    <source>
        <dbReference type="ARBA" id="ARBA00022729"/>
    </source>
</evidence>
<evidence type="ECO:0000256" key="6">
    <source>
        <dbReference type="ARBA" id="ARBA00023065"/>
    </source>
</evidence>
<dbReference type="EMBL" id="DXHP01000154">
    <property type="protein sequence ID" value="HIW07029.1"/>
    <property type="molecule type" value="Genomic_DNA"/>
</dbReference>
<evidence type="ECO:0000256" key="13">
    <source>
        <dbReference type="SAM" id="SignalP"/>
    </source>
</evidence>
<keyword evidence="4 10" id="KW-0812">Transmembrane</keyword>
<evidence type="ECO:0000256" key="2">
    <source>
        <dbReference type="ARBA" id="ARBA00022448"/>
    </source>
</evidence>
<dbReference type="SUPFAM" id="SSF56935">
    <property type="entry name" value="Porins"/>
    <property type="match status" value="1"/>
</dbReference>
<dbReference type="AlphaFoldDB" id="A0A9D1Q6K1"/>
<dbReference type="PROSITE" id="PS52016">
    <property type="entry name" value="TONB_DEPENDENT_REC_3"/>
    <property type="match status" value="1"/>
</dbReference>
<dbReference type="GO" id="GO:0009279">
    <property type="term" value="C:cell outer membrane"/>
    <property type="evidence" value="ECO:0007669"/>
    <property type="project" value="UniProtKB-SubCell"/>
</dbReference>
<dbReference type="PANTHER" id="PTHR30069">
    <property type="entry name" value="TONB-DEPENDENT OUTER MEMBRANE RECEPTOR"/>
    <property type="match status" value="1"/>
</dbReference>
<reference evidence="16" key="1">
    <citation type="journal article" date="2021" name="PeerJ">
        <title>Extensive microbial diversity within the chicken gut microbiome revealed by metagenomics and culture.</title>
        <authorList>
            <person name="Gilroy R."/>
            <person name="Ravi A."/>
            <person name="Getino M."/>
            <person name="Pursley I."/>
            <person name="Horton D.L."/>
            <person name="Alikhan N.F."/>
            <person name="Baker D."/>
            <person name="Gharbi K."/>
            <person name="Hall N."/>
            <person name="Watson M."/>
            <person name="Adriaenssens E.M."/>
            <person name="Foster-Nyarko E."/>
            <person name="Jarju S."/>
            <person name="Secka A."/>
            <person name="Antonio M."/>
            <person name="Oren A."/>
            <person name="Chaudhuri R.R."/>
            <person name="La Ragione R."/>
            <person name="Hildebrand F."/>
            <person name="Pallen M.J."/>
        </authorList>
    </citation>
    <scope>NUCLEOTIDE SEQUENCE</scope>
    <source>
        <strain evidence="16">CHK160-9182</strain>
    </source>
</reference>
<evidence type="ECO:0000256" key="1">
    <source>
        <dbReference type="ARBA" id="ARBA00004571"/>
    </source>
</evidence>
<comment type="subcellular location">
    <subcellularLocation>
        <location evidence="1 10">Cell outer membrane</location>
        <topology evidence="1 10">Multi-pass membrane protein</topology>
    </subcellularLocation>
</comment>
<evidence type="ECO:0000256" key="10">
    <source>
        <dbReference type="PROSITE-ProRule" id="PRU01360"/>
    </source>
</evidence>
<keyword evidence="6" id="KW-0406">Ion transport</keyword>
<dbReference type="InterPro" id="IPR000531">
    <property type="entry name" value="Beta-barrel_TonB"/>
</dbReference>
<keyword evidence="3 10" id="KW-1134">Transmembrane beta strand</keyword>